<keyword evidence="2" id="KW-1185">Reference proteome</keyword>
<dbReference type="InterPro" id="IPR027417">
    <property type="entry name" value="P-loop_NTPase"/>
</dbReference>
<dbReference type="Gene3D" id="3.40.50.300">
    <property type="entry name" value="P-loop containing nucleotide triphosphate hydrolases"/>
    <property type="match status" value="1"/>
</dbReference>
<dbReference type="Proteomes" id="UP001139028">
    <property type="component" value="Unassembled WGS sequence"/>
</dbReference>
<protein>
    <submittedName>
        <fullName evidence="1">Uncharacterized protein</fullName>
    </submittedName>
</protein>
<proteinExistence type="predicted"/>
<accession>A0A9X2ELE2</accession>
<comment type="caution">
    <text evidence="1">The sequence shown here is derived from an EMBL/GenBank/DDBJ whole genome shotgun (WGS) entry which is preliminary data.</text>
</comment>
<evidence type="ECO:0000313" key="2">
    <source>
        <dbReference type="Proteomes" id="UP001139028"/>
    </source>
</evidence>
<name>A0A9X2ELE2_9GAMM</name>
<sequence length="382" mass="43112">MRTLYLHIGFHKTGSSSLQLALKEQVQVLGTAGIEFLSLGKKGNSSGCVEVCRQNDEVVFRLNKRLAALLATSSSDRVIVSAEHLCFFHQREDIEEVQRTCAKYFDDVQVIVYLRRQDLQAISFKKQGARGAASNRSSSSKLLGHDKGAFPAFDKNIEAYYDYFAKLKLWEAVFGTGSLMVRSFTRATLHGGDIISDFLLLLGGGVKISSRFVNEGVGRKEFLLTHDLLKLGVAESDINKLKPMMLRETAELQPSRNVAKQFFMRFEESNRHLNDIFLKHDSGLAFDDDFEKYPDQGNDRITIDDLSKWIPQILKTGIQKPEGLQNALLADRVQQMVDRKLPVDVLDRELEGLAKCLSATAYIAKEQQPWYRALKKKKTSGR</sequence>
<dbReference type="EMBL" id="JALBWM010000014">
    <property type="protein sequence ID" value="MCO1333774.1"/>
    <property type="molecule type" value="Genomic_DNA"/>
</dbReference>
<dbReference type="RefSeq" id="WP_252465220.1">
    <property type="nucleotide sequence ID" value="NZ_JALBWM010000014.1"/>
</dbReference>
<gene>
    <name evidence="1" type="ORF">MO867_05415</name>
</gene>
<dbReference type="SUPFAM" id="SSF52540">
    <property type="entry name" value="P-loop containing nucleoside triphosphate hydrolases"/>
    <property type="match status" value="1"/>
</dbReference>
<organism evidence="1 2">
    <name type="scientific">Microbulbifer okhotskensis</name>
    <dbReference type="NCBI Taxonomy" id="2926617"/>
    <lineage>
        <taxon>Bacteria</taxon>
        <taxon>Pseudomonadati</taxon>
        <taxon>Pseudomonadota</taxon>
        <taxon>Gammaproteobacteria</taxon>
        <taxon>Cellvibrionales</taxon>
        <taxon>Microbulbiferaceae</taxon>
        <taxon>Microbulbifer</taxon>
    </lineage>
</organism>
<reference evidence="1" key="1">
    <citation type="journal article" date="2022" name="Arch. Microbiol.">
        <title>Microbulbifer okhotskensis sp. nov., isolated from a deep bottom sediment of the Okhotsk Sea.</title>
        <authorList>
            <person name="Romanenko L."/>
            <person name="Kurilenko V."/>
            <person name="Otstavnykh N."/>
            <person name="Velansky P."/>
            <person name="Isaeva M."/>
            <person name="Mikhailov V."/>
        </authorList>
    </citation>
    <scope>NUCLEOTIDE SEQUENCE</scope>
    <source>
        <strain evidence="1">OS29</strain>
    </source>
</reference>
<evidence type="ECO:0000313" key="1">
    <source>
        <dbReference type="EMBL" id="MCO1333774.1"/>
    </source>
</evidence>
<dbReference type="AlphaFoldDB" id="A0A9X2ELE2"/>